<organism evidence="2 3">
    <name type="scientific">Nocardioides panaciterrulae</name>
    <dbReference type="NCBI Taxonomy" id="661492"/>
    <lineage>
        <taxon>Bacteria</taxon>
        <taxon>Bacillati</taxon>
        <taxon>Actinomycetota</taxon>
        <taxon>Actinomycetes</taxon>
        <taxon>Propionibacteriales</taxon>
        <taxon>Nocardioidaceae</taxon>
        <taxon>Nocardioides</taxon>
    </lineage>
</organism>
<reference evidence="2 3" key="1">
    <citation type="submission" date="2020-07" db="EMBL/GenBank/DDBJ databases">
        <title>Sequencing the genomes of 1000 actinobacteria strains.</title>
        <authorList>
            <person name="Klenk H.-P."/>
        </authorList>
    </citation>
    <scope>NUCLEOTIDE SEQUENCE [LARGE SCALE GENOMIC DNA]</scope>
    <source>
        <strain evidence="2 3">DSM 21350</strain>
    </source>
</reference>
<evidence type="ECO:0008006" key="4">
    <source>
        <dbReference type="Google" id="ProtNLM"/>
    </source>
</evidence>
<feature type="transmembrane region" description="Helical" evidence="1">
    <location>
        <begin position="121"/>
        <end position="139"/>
    </location>
</feature>
<comment type="caution">
    <text evidence="2">The sequence shown here is derived from an EMBL/GenBank/DDBJ whole genome shotgun (WGS) entry which is preliminary data.</text>
</comment>
<dbReference type="Proteomes" id="UP000535511">
    <property type="component" value="Unassembled WGS sequence"/>
</dbReference>
<evidence type="ECO:0000256" key="1">
    <source>
        <dbReference type="SAM" id="Phobius"/>
    </source>
</evidence>
<dbReference type="AlphaFoldDB" id="A0A7Y9E3F7"/>
<feature type="transmembrane region" description="Helical" evidence="1">
    <location>
        <begin position="57"/>
        <end position="77"/>
    </location>
</feature>
<gene>
    <name evidence="2" type="ORF">BJZ21_000318</name>
</gene>
<evidence type="ECO:0000313" key="3">
    <source>
        <dbReference type="Proteomes" id="UP000535511"/>
    </source>
</evidence>
<proteinExistence type="predicted"/>
<name>A0A7Y9E3F7_9ACTN</name>
<feature type="transmembrane region" description="Helical" evidence="1">
    <location>
        <begin position="21"/>
        <end position="45"/>
    </location>
</feature>
<keyword evidence="1" id="KW-0472">Membrane</keyword>
<keyword evidence="3" id="KW-1185">Reference proteome</keyword>
<feature type="transmembrane region" description="Helical" evidence="1">
    <location>
        <begin position="89"/>
        <end position="115"/>
    </location>
</feature>
<keyword evidence="1" id="KW-1133">Transmembrane helix</keyword>
<dbReference type="EMBL" id="JACCBG010000001">
    <property type="protein sequence ID" value="NYD40235.1"/>
    <property type="molecule type" value="Genomic_DNA"/>
</dbReference>
<dbReference type="RefSeq" id="WP_179662153.1">
    <property type="nucleotide sequence ID" value="NZ_JACCBG010000001.1"/>
</dbReference>
<evidence type="ECO:0000313" key="2">
    <source>
        <dbReference type="EMBL" id="NYD40235.1"/>
    </source>
</evidence>
<sequence length="194" mass="20592">MTSTSLTAPSRAQSDATWLRLAQLSVAASLVPLVVFAVVGTFFTTISEGDFRYTADYWYTAMGLPFALVGIGLALGVHRLQHGADGRLGTIGVWVNTIALTELFVQLLVSVAIGAEVRWGPSYPIFTVLSFVGVALLAAGSWRTGLLPRWLLGLWPALWILGTFAASGPMPLLLAGFLVAFGVTLTRRVAGRAG</sequence>
<keyword evidence="1" id="KW-0812">Transmembrane</keyword>
<accession>A0A7Y9E3F7</accession>
<protein>
    <recommendedName>
        <fullName evidence="4">DUF4386 family protein</fullName>
    </recommendedName>
</protein>